<name>A0A1Q3AWB9_CEPFO</name>
<dbReference type="Proteomes" id="UP000187406">
    <property type="component" value="Unassembled WGS sequence"/>
</dbReference>
<dbReference type="OrthoDB" id="1305044at2759"/>
<dbReference type="InParanoid" id="A0A1Q3AWB9"/>
<protein>
    <submittedName>
        <fullName evidence="1">Uncharacterized protein</fullName>
    </submittedName>
</protein>
<evidence type="ECO:0000313" key="2">
    <source>
        <dbReference type="Proteomes" id="UP000187406"/>
    </source>
</evidence>
<evidence type="ECO:0000313" key="1">
    <source>
        <dbReference type="EMBL" id="GAV59833.1"/>
    </source>
</evidence>
<reference evidence="2" key="1">
    <citation type="submission" date="2016-04" db="EMBL/GenBank/DDBJ databases">
        <title>Cephalotus genome sequencing.</title>
        <authorList>
            <person name="Fukushima K."/>
            <person name="Hasebe M."/>
            <person name="Fang X."/>
        </authorList>
    </citation>
    <scope>NUCLEOTIDE SEQUENCE [LARGE SCALE GENOMIC DNA]</scope>
    <source>
        <strain evidence="2">cv. St1</strain>
    </source>
</reference>
<sequence length="154" mass="17575">MEAASKQTDFPTSTEILMERQQPLTSPTKTMNPSWRRSPWHNGSTLYDLYELRAVTLQLNKAMHGSTGSSPAFMCNLESVFCWQGPDRIYKQTAKTPRRIICSQNNPTSAIPDIKASDKCRVAVSRGFLTRLSKKVEQYLQRNRCKNNTTNESR</sequence>
<organism evidence="1 2">
    <name type="scientific">Cephalotus follicularis</name>
    <name type="common">Albany pitcher plant</name>
    <dbReference type="NCBI Taxonomy" id="3775"/>
    <lineage>
        <taxon>Eukaryota</taxon>
        <taxon>Viridiplantae</taxon>
        <taxon>Streptophyta</taxon>
        <taxon>Embryophyta</taxon>
        <taxon>Tracheophyta</taxon>
        <taxon>Spermatophyta</taxon>
        <taxon>Magnoliopsida</taxon>
        <taxon>eudicotyledons</taxon>
        <taxon>Gunneridae</taxon>
        <taxon>Pentapetalae</taxon>
        <taxon>rosids</taxon>
        <taxon>fabids</taxon>
        <taxon>Oxalidales</taxon>
        <taxon>Cephalotaceae</taxon>
        <taxon>Cephalotus</taxon>
    </lineage>
</organism>
<accession>A0A1Q3AWB9</accession>
<dbReference type="AlphaFoldDB" id="A0A1Q3AWB9"/>
<dbReference type="EMBL" id="BDDD01000126">
    <property type="protein sequence ID" value="GAV59833.1"/>
    <property type="molecule type" value="Genomic_DNA"/>
</dbReference>
<proteinExistence type="predicted"/>
<gene>
    <name evidence="1" type="ORF">CFOL_v3_03364</name>
</gene>
<keyword evidence="2" id="KW-1185">Reference proteome</keyword>
<comment type="caution">
    <text evidence="1">The sequence shown here is derived from an EMBL/GenBank/DDBJ whole genome shotgun (WGS) entry which is preliminary data.</text>
</comment>